<dbReference type="SUPFAM" id="SSF103088">
    <property type="entry name" value="OmpA-like"/>
    <property type="match status" value="1"/>
</dbReference>
<protein>
    <recommendedName>
        <fullName evidence="4">Flagellar motor protein MotB</fullName>
    </recommendedName>
</protein>
<evidence type="ECO:0000313" key="3">
    <source>
        <dbReference type="Proteomes" id="UP000734218"/>
    </source>
</evidence>
<dbReference type="RefSeq" id="WP_167955033.1">
    <property type="nucleotide sequence ID" value="NZ_JAATJE010000002.1"/>
</dbReference>
<sequence>MTPTRPLWLMTLADLALLLLGFMILVHSVGQGPSGKDAIGDGIREAFGGAPAPATEIPLDVNGLAGFAPGDASLPIDPTPLLDWAAEATRDPRSRLVITGEADPTEGLALAARRAAAMADAIQADGRVAADRLRLDTRLSPARRQVTLSVSFGE</sequence>
<keyword evidence="1" id="KW-0812">Transmembrane</keyword>
<comment type="caution">
    <text evidence="2">The sequence shown here is derived from an EMBL/GenBank/DDBJ whole genome shotgun (WGS) entry which is preliminary data.</text>
</comment>
<dbReference type="EMBL" id="JAATJE010000002">
    <property type="protein sequence ID" value="NJC34759.1"/>
    <property type="molecule type" value="Genomic_DNA"/>
</dbReference>
<evidence type="ECO:0000313" key="2">
    <source>
        <dbReference type="EMBL" id="NJC34759.1"/>
    </source>
</evidence>
<evidence type="ECO:0008006" key="4">
    <source>
        <dbReference type="Google" id="ProtNLM"/>
    </source>
</evidence>
<accession>A0ABX0XND9</accession>
<dbReference type="InterPro" id="IPR036737">
    <property type="entry name" value="OmpA-like_sf"/>
</dbReference>
<organism evidence="2 3">
    <name type="scientific">Sphingomonas jejuensis</name>
    <dbReference type="NCBI Taxonomy" id="904715"/>
    <lineage>
        <taxon>Bacteria</taxon>
        <taxon>Pseudomonadati</taxon>
        <taxon>Pseudomonadota</taxon>
        <taxon>Alphaproteobacteria</taxon>
        <taxon>Sphingomonadales</taxon>
        <taxon>Sphingomonadaceae</taxon>
        <taxon>Sphingomonas</taxon>
    </lineage>
</organism>
<dbReference type="Proteomes" id="UP000734218">
    <property type="component" value="Unassembled WGS sequence"/>
</dbReference>
<keyword evidence="1" id="KW-0472">Membrane</keyword>
<keyword evidence="1" id="KW-1133">Transmembrane helix</keyword>
<name>A0ABX0XND9_9SPHN</name>
<gene>
    <name evidence="2" type="ORF">GGR88_002273</name>
</gene>
<reference evidence="2 3" key="1">
    <citation type="submission" date="2020-03" db="EMBL/GenBank/DDBJ databases">
        <title>Genomic Encyclopedia of Type Strains, Phase IV (KMG-IV): sequencing the most valuable type-strain genomes for metagenomic binning, comparative biology and taxonomic classification.</title>
        <authorList>
            <person name="Goeker M."/>
        </authorList>
    </citation>
    <scope>NUCLEOTIDE SEQUENCE [LARGE SCALE GENOMIC DNA]</scope>
    <source>
        <strain evidence="2 3">DSM 27651</strain>
    </source>
</reference>
<evidence type="ECO:0000256" key="1">
    <source>
        <dbReference type="SAM" id="Phobius"/>
    </source>
</evidence>
<keyword evidence="3" id="KW-1185">Reference proteome</keyword>
<feature type="transmembrane region" description="Helical" evidence="1">
    <location>
        <begin position="6"/>
        <end position="26"/>
    </location>
</feature>
<proteinExistence type="predicted"/>